<reference evidence="2 3" key="1">
    <citation type="journal article" date="2020" name="IScience">
        <title>Genome Sequencing of the Endangered Kingdonia uniflora (Circaeasteraceae, Ranunculales) Reveals Potential Mechanisms of Evolutionary Specialization.</title>
        <authorList>
            <person name="Sun Y."/>
            <person name="Deng T."/>
            <person name="Zhang A."/>
            <person name="Moore M.J."/>
            <person name="Landis J.B."/>
            <person name="Lin N."/>
            <person name="Zhang H."/>
            <person name="Zhang X."/>
            <person name="Huang J."/>
            <person name="Zhang X."/>
            <person name="Sun H."/>
            <person name="Wang H."/>
        </authorList>
    </citation>
    <scope>NUCLEOTIDE SEQUENCE [LARGE SCALE GENOMIC DNA]</scope>
    <source>
        <strain evidence="2">TB1705</strain>
        <tissue evidence="2">Leaf</tissue>
    </source>
</reference>
<sequence>NNKDKAQAQPQPPNKHTYFQETPILSSSSISPIIYFPRMTKPMKKFEQVKRIEHEEVWSVAKGNTNSSSQQKKVEITRGNTFVALVGDISEQMEDNTNEGDGLSHCENVKSKAYITKHGELS</sequence>
<evidence type="ECO:0000256" key="1">
    <source>
        <dbReference type="SAM" id="MobiDB-lite"/>
    </source>
</evidence>
<protein>
    <submittedName>
        <fullName evidence="2">Uncharacterized protein</fullName>
    </submittedName>
</protein>
<evidence type="ECO:0000313" key="3">
    <source>
        <dbReference type="Proteomes" id="UP000541444"/>
    </source>
</evidence>
<dbReference type="AlphaFoldDB" id="A0A7J7M0H4"/>
<keyword evidence="3" id="KW-1185">Reference proteome</keyword>
<comment type="caution">
    <text evidence="2">The sequence shown here is derived from an EMBL/GenBank/DDBJ whole genome shotgun (WGS) entry which is preliminary data.</text>
</comment>
<gene>
    <name evidence="2" type="ORF">GIB67_025566</name>
</gene>
<feature type="region of interest" description="Disordered" evidence="1">
    <location>
        <begin position="1"/>
        <end position="22"/>
    </location>
</feature>
<organism evidence="2 3">
    <name type="scientific">Kingdonia uniflora</name>
    <dbReference type="NCBI Taxonomy" id="39325"/>
    <lineage>
        <taxon>Eukaryota</taxon>
        <taxon>Viridiplantae</taxon>
        <taxon>Streptophyta</taxon>
        <taxon>Embryophyta</taxon>
        <taxon>Tracheophyta</taxon>
        <taxon>Spermatophyta</taxon>
        <taxon>Magnoliopsida</taxon>
        <taxon>Ranunculales</taxon>
        <taxon>Circaeasteraceae</taxon>
        <taxon>Kingdonia</taxon>
    </lineage>
</organism>
<proteinExistence type="predicted"/>
<dbReference type="EMBL" id="JACGCM010001848">
    <property type="protein sequence ID" value="KAF6148347.1"/>
    <property type="molecule type" value="Genomic_DNA"/>
</dbReference>
<name>A0A7J7M0H4_9MAGN</name>
<feature type="non-terminal residue" evidence="2">
    <location>
        <position position="1"/>
    </location>
</feature>
<dbReference type="Proteomes" id="UP000541444">
    <property type="component" value="Unassembled WGS sequence"/>
</dbReference>
<accession>A0A7J7M0H4</accession>
<evidence type="ECO:0000313" key="2">
    <source>
        <dbReference type="EMBL" id="KAF6148347.1"/>
    </source>
</evidence>